<organism evidence="1 2">
    <name type="scientific">Bombardia bombarda</name>
    <dbReference type="NCBI Taxonomy" id="252184"/>
    <lineage>
        <taxon>Eukaryota</taxon>
        <taxon>Fungi</taxon>
        <taxon>Dikarya</taxon>
        <taxon>Ascomycota</taxon>
        <taxon>Pezizomycotina</taxon>
        <taxon>Sordariomycetes</taxon>
        <taxon>Sordariomycetidae</taxon>
        <taxon>Sordariales</taxon>
        <taxon>Lasiosphaeriaceae</taxon>
        <taxon>Bombardia</taxon>
    </lineage>
</organism>
<proteinExistence type="predicted"/>
<accession>A0AA39XC03</accession>
<dbReference type="EMBL" id="JAULSR010000002">
    <property type="protein sequence ID" value="KAK0631142.1"/>
    <property type="molecule type" value="Genomic_DNA"/>
</dbReference>
<sequence>MCIGIEYTYSCGCSIARNAPYPCECEIADRTGMYCWVLSHTVKRERPEEGLCAGCKAAFKKRIMHRKAWLETSGHTEQEQQDDRVLRRLAASLQVDVASLQIDIAALEEIKRSVPYSQGTATASNQNDRIFEELPTTEDDDTIFLQSLVLSDDQVLRTEQVSNAEFIKLVENFYCSSELEAVPEKDCDTDHPDKTPD</sequence>
<dbReference type="AlphaFoldDB" id="A0AA39XC03"/>
<dbReference type="Proteomes" id="UP001174934">
    <property type="component" value="Unassembled WGS sequence"/>
</dbReference>
<reference evidence="1" key="1">
    <citation type="submission" date="2023-06" db="EMBL/GenBank/DDBJ databases">
        <title>Genome-scale phylogeny and comparative genomics of the fungal order Sordariales.</title>
        <authorList>
            <consortium name="Lawrence Berkeley National Laboratory"/>
            <person name="Hensen N."/>
            <person name="Bonometti L."/>
            <person name="Westerberg I."/>
            <person name="Brannstrom I.O."/>
            <person name="Guillou S."/>
            <person name="Cros-Aarteil S."/>
            <person name="Calhoun S."/>
            <person name="Haridas S."/>
            <person name="Kuo A."/>
            <person name="Mondo S."/>
            <person name="Pangilinan J."/>
            <person name="Riley R."/>
            <person name="LaButti K."/>
            <person name="Andreopoulos B."/>
            <person name="Lipzen A."/>
            <person name="Chen C."/>
            <person name="Yanf M."/>
            <person name="Daum C."/>
            <person name="Ng V."/>
            <person name="Clum A."/>
            <person name="Steindorff A."/>
            <person name="Ohm R."/>
            <person name="Martin F."/>
            <person name="Silar P."/>
            <person name="Natvig D."/>
            <person name="Lalanne C."/>
            <person name="Gautier V."/>
            <person name="Ament-velasquez S.L."/>
            <person name="Kruys A."/>
            <person name="Hutchinson M.I."/>
            <person name="Powell A.J."/>
            <person name="Barry K."/>
            <person name="Miller A.N."/>
            <person name="Grigoriev I.V."/>
            <person name="Debuchy R."/>
            <person name="Gladieux P."/>
            <person name="Thoren M.H."/>
            <person name="Johannesson H."/>
        </authorList>
    </citation>
    <scope>NUCLEOTIDE SEQUENCE</scope>
    <source>
        <strain evidence="1">SMH3391-2</strain>
    </source>
</reference>
<evidence type="ECO:0000313" key="2">
    <source>
        <dbReference type="Proteomes" id="UP001174934"/>
    </source>
</evidence>
<gene>
    <name evidence="1" type="ORF">B0T17DRAFT_599195</name>
</gene>
<name>A0AA39XC03_9PEZI</name>
<protein>
    <submittedName>
        <fullName evidence="1">Uncharacterized protein</fullName>
    </submittedName>
</protein>
<evidence type="ECO:0000313" key="1">
    <source>
        <dbReference type="EMBL" id="KAK0631142.1"/>
    </source>
</evidence>
<keyword evidence="2" id="KW-1185">Reference proteome</keyword>
<comment type="caution">
    <text evidence="1">The sequence shown here is derived from an EMBL/GenBank/DDBJ whole genome shotgun (WGS) entry which is preliminary data.</text>
</comment>